<sequence>MIQNSMGENNPKNKTNEKSNTVGGVRINMLHTYCEKCCHFDRNTGAAFKNQLLYIRFRSVTFLRDAESTIPARFK</sequence>
<accession>A0A0E9WYU1</accession>
<dbReference type="EMBL" id="GBXM01013221">
    <property type="protein sequence ID" value="JAH95356.1"/>
    <property type="molecule type" value="Transcribed_RNA"/>
</dbReference>
<proteinExistence type="predicted"/>
<evidence type="ECO:0000256" key="1">
    <source>
        <dbReference type="SAM" id="MobiDB-lite"/>
    </source>
</evidence>
<reference evidence="2" key="1">
    <citation type="submission" date="2014-11" db="EMBL/GenBank/DDBJ databases">
        <authorList>
            <person name="Amaro Gonzalez C."/>
        </authorList>
    </citation>
    <scope>NUCLEOTIDE SEQUENCE</scope>
</reference>
<reference evidence="2" key="2">
    <citation type="journal article" date="2015" name="Fish Shellfish Immunol.">
        <title>Early steps in the European eel (Anguilla anguilla)-Vibrio vulnificus interaction in the gills: Role of the RtxA13 toxin.</title>
        <authorList>
            <person name="Callol A."/>
            <person name="Pajuelo D."/>
            <person name="Ebbesson L."/>
            <person name="Teles M."/>
            <person name="MacKenzie S."/>
            <person name="Amaro C."/>
        </authorList>
    </citation>
    <scope>NUCLEOTIDE SEQUENCE</scope>
</reference>
<name>A0A0E9WYU1_ANGAN</name>
<organism evidence="2">
    <name type="scientific">Anguilla anguilla</name>
    <name type="common">European freshwater eel</name>
    <name type="synonym">Muraena anguilla</name>
    <dbReference type="NCBI Taxonomy" id="7936"/>
    <lineage>
        <taxon>Eukaryota</taxon>
        <taxon>Metazoa</taxon>
        <taxon>Chordata</taxon>
        <taxon>Craniata</taxon>
        <taxon>Vertebrata</taxon>
        <taxon>Euteleostomi</taxon>
        <taxon>Actinopterygii</taxon>
        <taxon>Neopterygii</taxon>
        <taxon>Teleostei</taxon>
        <taxon>Anguilliformes</taxon>
        <taxon>Anguillidae</taxon>
        <taxon>Anguilla</taxon>
    </lineage>
</organism>
<protein>
    <submittedName>
        <fullName evidence="2">Uncharacterized protein</fullName>
    </submittedName>
</protein>
<evidence type="ECO:0000313" key="2">
    <source>
        <dbReference type="EMBL" id="JAH95356.1"/>
    </source>
</evidence>
<feature type="region of interest" description="Disordered" evidence="1">
    <location>
        <begin position="1"/>
        <end position="21"/>
    </location>
</feature>
<dbReference type="AlphaFoldDB" id="A0A0E9WYU1"/>